<dbReference type="Pfam" id="PF06985">
    <property type="entry name" value="HET"/>
    <property type="match status" value="1"/>
</dbReference>
<evidence type="ECO:0000313" key="2">
    <source>
        <dbReference type="EMBL" id="TGO07065.1"/>
    </source>
</evidence>
<evidence type="ECO:0000313" key="3">
    <source>
        <dbReference type="Proteomes" id="UP000297777"/>
    </source>
</evidence>
<dbReference type="InterPro" id="IPR010730">
    <property type="entry name" value="HET"/>
</dbReference>
<gene>
    <name evidence="2" type="ORF">BTUL_0337g00030</name>
</gene>
<dbReference type="PANTHER" id="PTHR33112:SF12">
    <property type="entry name" value="HETEROKARYON INCOMPATIBILITY DOMAIN-CONTAINING PROTEIN"/>
    <property type="match status" value="1"/>
</dbReference>
<reference evidence="2 3" key="1">
    <citation type="submission" date="2017-12" db="EMBL/GenBank/DDBJ databases">
        <title>Comparative genomics of Botrytis spp.</title>
        <authorList>
            <person name="Valero-Jimenez C.A."/>
            <person name="Tapia P."/>
            <person name="Veloso J."/>
            <person name="Silva-Moreno E."/>
            <person name="Staats M."/>
            <person name="Valdes J.H."/>
            <person name="Van Kan J.A.L."/>
        </authorList>
    </citation>
    <scope>NUCLEOTIDE SEQUENCE [LARGE SCALE GENOMIC DNA]</scope>
    <source>
        <strain evidence="2 3">Bt9001</strain>
    </source>
</reference>
<dbReference type="OrthoDB" id="5135333at2759"/>
<dbReference type="AlphaFoldDB" id="A0A4Z1E4N5"/>
<name>A0A4Z1E4N5_9HELO</name>
<dbReference type="EMBL" id="PQXH01000335">
    <property type="protein sequence ID" value="TGO07065.1"/>
    <property type="molecule type" value="Genomic_DNA"/>
</dbReference>
<dbReference type="Proteomes" id="UP000297777">
    <property type="component" value="Unassembled WGS sequence"/>
</dbReference>
<proteinExistence type="predicted"/>
<sequence>MRSTPQSQSVLLVEFANIAKMGHFLTLILFCCQHTIPTESRSPSFLGRIVDPRQASLAKMSEWIGICEQSHKGVCRPLHDKSPAQSLGGRMRLIDVNQMCLVIADSTAKYVTLSYCWGKTKSFNHTKALSGRLWRPGFLSIVLDELGQTIQDAILLVRSLNMRYLWADRLCIVQDDAEDWKQIASAMNQIYGYSTLTICAGSAGDVSEGLPRAHLGSRRLIQYIERVRGLELMVVRSPENYIRVSPWNTRAWTFQERLLSRRCLIFVGNRVFFQCRRATWSEELDCEGHHPSWTLDIVGSPLKLWNEQPLRRYSDCVQMYSGRKLTFVTDKIIAFTGLGDILASKLHGPLLYCLPTAYFDWSLLWEPTMVTKRIESSSGIESPSWSWCGWVGGVEWRLSTTSGILNNMHEWLVAHTWIIWYKCSEYGTPTLVWQASEVSTTMPTRWNGYTTPGTDGFNSYGRLKKLKAAGQSPQLETVPKVSAKTHCLQFCTYSALFNLVERNISGANFKSVLGSGLHRYDIEDSKGDWCGTIILDNTWAEGCGKAHEFIAISEAKDLELEEFDSWTYYIPQEREQAEWYLYYALMIQWNDQRTVAERVGLAKIFKEAFHSWSLAPGLKWKEIALG</sequence>
<keyword evidence="3" id="KW-1185">Reference proteome</keyword>
<accession>A0A4Z1E4N5</accession>
<protein>
    <recommendedName>
        <fullName evidence="1">Heterokaryon incompatibility domain-containing protein</fullName>
    </recommendedName>
</protein>
<feature type="domain" description="Heterokaryon incompatibility" evidence="1">
    <location>
        <begin position="110"/>
        <end position="256"/>
    </location>
</feature>
<organism evidence="2 3">
    <name type="scientific">Botrytis tulipae</name>
    <dbReference type="NCBI Taxonomy" id="87230"/>
    <lineage>
        <taxon>Eukaryota</taxon>
        <taxon>Fungi</taxon>
        <taxon>Dikarya</taxon>
        <taxon>Ascomycota</taxon>
        <taxon>Pezizomycotina</taxon>
        <taxon>Leotiomycetes</taxon>
        <taxon>Helotiales</taxon>
        <taxon>Sclerotiniaceae</taxon>
        <taxon>Botrytis</taxon>
    </lineage>
</organism>
<comment type="caution">
    <text evidence="2">The sequence shown here is derived from an EMBL/GenBank/DDBJ whole genome shotgun (WGS) entry which is preliminary data.</text>
</comment>
<dbReference type="PANTHER" id="PTHR33112">
    <property type="entry name" value="DOMAIN PROTEIN, PUTATIVE-RELATED"/>
    <property type="match status" value="1"/>
</dbReference>
<evidence type="ECO:0000259" key="1">
    <source>
        <dbReference type="Pfam" id="PF06985"/>
    </source>
</evidence>